<evidence type="ECO:0000313" key="3">
    <source>
        <dbReference type="EMBL" id="TQE02138.1"/>
    </source>
</evidence>
<gene>
    <name evidence="3" type="ORF">C1H46_012266</name>
</gene>
<organism evidence="3 4">
    <name type="scientific">Malus baccata</name>
    <name type="common">Siberian crab apple</name>
    <name type="synonym">Pyrus baccata</name>
    <dbReference type="NCBI Taxonomy" id="106549"/>
    <lineage>
        <taxon>Eukaryota</taxon>
        <taxon>Viridiplantae</taxon>
        <taxon>Streptophyta</taxon>
        <taxon>Embryophyta</taxon>
        <taxon>Tracheophyta</taxon>
        <taxon>Spermatophyta</taxon>
        <taxon>Magnoliopsida</taxon>
        <taxon>eudicotyledons</taxon>
        <taxon>Gunneridae</taxon>
        <taxon>Pentapetalae</taxon>
        <taxon>rosids</taxon>
        <taxon>fabids</taxon>
        <taxon>Rosales</taxon>
        <taxon>Rosaceae</taxon>
        <taxon>Amygdaloideae</taxon>
        <taxon>Maleae</taxon>
        <taxon>Malus</taxon>
    </lineage>
</organism>
<proteinExistence type="predicted"/>
<comment type="caution">
    <text evidence="3">The sequence shown here is derived from an EMBL/GenBank/DDBJ whole genome shotgun (WGS) entry which is preliminary data.</text>
</comment>
<dbReference type="InterPro" id="IPR013201">
    <property type="entry name" value="Prot_inhib_I29"/>
</dbReference>
<feature type="chain" id="PRO_5022037495" description="Cathepsin propeptide inhibitor domain-containing protein" evidence="1">
    <location>
        <begin position="20"/>
        <end position="157"/>
    </location>
</feature>
<evidence type="ECO:0000259" key="2">
    <source>
        <dbReference type="SMART" id="SM00848"/>
    </source>
</evidence>
<protein>
    <recommendedName>
        <fullName evidence="2">Cathepsin propeptide inhibitor domain-containing protein</fullName>
    </recommendedName>
</protein>
<dbReference type="EMBL" id="VIEB01000181">
    <property type="protein sequence ID" value="TQE02138.1"/>
    <property type="molecule type" value="Genomic_DNA"/>
</dbReference>
<dbReference type="AlphaFoldDB" id="A0A540MTN0"/>
<dbReference type="Gene3D" id="3.90.70.10">
    <property type="entry name" value="Cysteine proteinases"/>
    <property type="match status" value="1"/>
</dbReference>
<dbReference type="Pfam" id="PF08246">
    <property type="entry name" value="Inhibitor_I29"/>
    <property type="match status" value="1"/>
</dbReference>
<dbReference type="Proteomes" id="UP000315295">
    <property type="component" value="Unassembled WGS sequence"/>
</dbReference>
<name>A0A540MTN0_MALBA</name>
<sequence length="157" mass="17616">MDHLASLLLLLSLLSSALTSSIVPNDVDPFIQQVISESDNDQLLHAERHFSSSKATFGKTYTTQEEHNYRVGVFKANLRHAKQHQALDPTAVHGVTKFSDLTPTEFRRNFFGLKRRIRLPTDTNKAPILPTSDLPADFDWRNKGVVTSVKDQTSVIS</sequence>
<dbReference type="STRING" id="106549.A0A540MTN0"/>
<keyword evidence="1" id="KW-0732">Signal</keyword>
<evidence type="ECO:0000256" key="1">
    <source>
        <dbReference type="SAM" id="SignalP"/>
    </source>
</evidence>
<feature type="domain" description="Cathepsin propeptide inhibitor" evidence="2">
    <location>
        <begin position="50"/>
        <end position="106"/>
    </location>
</feature>
<evidence type="ECO:0000313" key="4">
    <source>
        <dbReference type="Proteomes" id="UP000315295"/>
    </source>
</evidence>
<feature type="signal peptide" evidence="1">
    <location>
        <begin position="1"/>
        <end position="19"/>
    </location>
</feature>
<accession>A0A540MTN0</accession>
<dbReference type="InterPro" id="IPR038765">
    <property type="entry name" value="Papain-like_cys_pep_sf"/>
</dbReference>
<reference evidence="3 4" key="1">
    <citation type="journal article" date="2019" name="G3 (Bethesda)">
        <title>Sequencing of a Wild Apple (Malus baccata) Genome Unravels the Differences Between Cultivated and Wild Apple Species Regarding Disease Resistance and Cold Tolerance.</title>
        <authorList>
            <person name="Chen X."/>
        </authorList>
    </citation>
    <scope>NUCLEOTIDE SEQUENCE [LARGE SCALE GENOMIC DNA]</scope>
    <source>
        <strain evidence="4">cv. Shandingzi</strain>
        <tissue evidence="3">Leaves</tissue>
    </source>
</reference>
<dbReference type="SUPFAM" id="SSF54001">
    <property type="entry name" value="Cysteine proteinases"/>
    <property type="match status" value="1"/>
</dbReference>
<dbReference type="SMART" id="SM00848">
    <property type="entry name" value="Inhibitor_I29"/>
    <property type="match status" value="1"/>
</dbReference>
<keyword evidence="4" id="KW-1185">Reference proteome</keyword>